<evidence type="ECO:0000313" key="1">
    <source>
        <dbReference type="EMBL" id="KAJ8677456.1"/>
    </source>
</evidence>
<organism evidence="1 2">
    <name type="scientific">Eretmocerus hayati</name>
    <dbReference type="NCBI Taxonomy" id="131215"/>
    <lineage>
        <taxon>Eukaryota</taxon>
        <taxon>Metazoa</taxon>
        <taxon>Ecdysozoa</taxon>
        <taxon>Arthropoda</taxon>
        <taxon>Hexapoda</taxon>
        <taxon>Insecta</taxon>
        <taxon>Pterygota</taxon>
        <taxon>Neoptera</taxon>
        <taxon>Endopterygota</taxon>
        <taxon>Hymenoptera</taxon>
        <taxon>Apocrita</taxon>
        <taxon>Proctotrupomorpha</taxon>
        <taxon>Chalcidoidea</taxon>
        <taxon>Aphelinidae</taxon>
        <taxon>Aphelininae</taxon>
        <taxon>Eretmocerus</taxon>
    </lineage>
</organism>
<gene>
    <name evidence="1" type="ORF">QAD02_013243</name>
</gene>
<accession>A0ACC2P3R1</accession>
<keyword evidence="2" id="KW-1185">Reference proteome</keyword>
<reference evidence="1" key="1">
    <citation type="submission" date="2023-04" db="EMBL/GenBank/DDBJ databases">
        <title>A chromosome-level genome assembly of the parasitoid wasp Eretmocerus hayati.</title>
        <authorList>
            <person name="Zhong Y."/>
            <person name="Liu S."/>
            <person name="Liu Y."/>
        </authorList>
    </citation>
    <scope>NUCLEOTIDE SEQUENCE</scope>
    <source>
        <strain evidence="1">ZJU_SS_LIU_2023</strain>
    </source>
</reference>
<dbReference type="EMBL" id="CM056742">
    <property type="protein sequence ID" value="KAJ8677456.1"/>
    <property type="molecule type" value="Genomic_DNA"/>
</dbReference>
<name>A0ACC2P3R1_9HYME</name>
<protein>
    <submittedName>
        <fullName evidence="1">Uncharacterized protein</fullName>
    </submittedName>
</protein>
<proteinExistence type="predicted"/>
<sequence>MEVLGSENLGNTISSQGASVFALKIALGSLQEGISDSTRDRTKPKRLILSKKTSLPRIGHLDGAELALPLSNAALLIQNPMTEMQVDAVDTLRQHLKTIATGPVMKASSMAKELGMAENSKPMTWPTDEEGGLLKQEPINRASSPPHMA</sequence>
<dbReference type="Proteomes" id="UP001239111">
    <property type="component" value="Chromosome 2"/>
</dbReference>
<evidence type="ECO:0000313" key="2">
    <source>
        <dbReference type="Proteomes" id="UP001239111"/>
    </source>
</evidence>
<comment type="caution">
    <text evidence="1">The sequence shown here is derived from an EMBL/GenBank/DDBJ whole genome shotgun (WGS) entry which is preliminary data.</text>
</comment>